<dbReference type="SMART" id="SM00421">
    <property type="entry name" value="HTH_LUXR"/>
    <property type="match status" value="1"/>
</dbReference>
<dbReference type="Gene3D" id="1.10.10.10">
    <property type="entry name" value="Winged helix-like DNA-binding domain superfamily/Winged helix DNA-binding domain"/>
    <property type="match status" value="1"/>
</dbReference>
<dbReference type="SUPFAM" id="SSF46894">
    <property type="entry name" value="C-terminal effector domain of the bipartite response regulators"/>
    <property type="match status" value="1"/>
</dbReference>
<dbReference type="InterPro" id="IPR016032">
    <property type="entry name" value="Sig_transdc_resp-reg_C-effctor"/>
</dbReference>
<dbReference type="Pfam" id="PF00196">
    <property type="entry name" value="GerE"/>
    <property type="match status" value="1"/>
</dbReference>
<dbReference type="EMBL" id="BMKL01000001">
    <property type="protein sequence ID" value="GGD85537.1"/>
    <property type="molecule type" value="Genomic_DNA"/>
</dbReference>
<name>A0ABQ1RXP1_9SPHN</name>
<keyword evidence="3" id="KW-1185">Reference proteome</keyword>
<gene>
    <name evidence="2" type="ORF">GCM10011515_01510</name>
</gene>
<dbReference type="Proteomes" id="UP000619041">
    <property type="component" value="Unassembled WGS sequence"/>
</dbReference>
<dbReference type="RefSeq" id="WP_188643389.1">
    <property type="nucleotide sequence ID" value="NZ_BMKL01000001.1"/>
</dbReference>
<dbReference type="InterPro" id="IPR036388">
    <property type="entry name" value="WH-like_DNA-bd_sf"/>
</dbReference>
<protein>
    <recommendedName>
        <fullName evidence="1">HTH luxR-type domain-containing protein</fullName>
    </recommendedName>
</protein>
<organism evidence="2 3">
    <name type="scientific">Tsuneonella deserti</name>
    <dbReference type="NCBI Taxonomy" id="2035528"/>
    <lineage>
        <taxon>Bacteria</taxon>
        <taxon>Pseudomonadati</taxon>
        <taxon>Pseudomonadota</taxon>
        <taxon>Alphaproteobacteria</taxon>
        <taxon>Sphingomonadales</taxon>
        <taxon>Erythrobacteraceae</taxon>
        <taxon>Tsuneonella</taxon>
    </lineage>
</organism>
<proteinExistence type="predicted"/>
<sequence>MTESERLFTALGTIFPNRIRAILSNGHLIGMTGPYPFALLEGVGAMIEQNCPTHGCFAGAEAASISARQLSVQMPEQSNIVVRFVHFDHPPAKACEVLAVTVGPPHFIGYLSSDTWAQSPLSQREVQLALGLAAGRSLHELAKEHRVSINTVRNQIKNAMRATGTHSQTHLTSLIRDWLV</sequence>
<evidence type="ECO:0000313" key="3">
    <source>
        <dbReference type="Proteomes" id="UP000619041"/>
    </source>
</evidence>
<reference evidence="3" key="1">
    <citation type="journal article" date="2019" name="Int. J. Syst. Evol. Microbiol.">
        <title>The Global Catalogue of Microorganisms (GCM) 10K type strain sequencing project: providing services to taxonomists for standard genome sequencing and annotation.</title>
        <authorList>
            <consortium name="The Broad Institute Genomics Platform"/>
            <consortium name="The Broad Institute Genome Sequencing Center for Infectious Disease"/>
            <person name="Wu L."/>
            <person name="Ma J."/>
        </authorList>
    </citation>
    <scope>NUCLEOTIDE SEQUENCE [LARGE SCALE GENOMIC DNA]</scope>
    <source>
        <strain evidence="3">CGMCC 1.15959</strain>
    </source>
</reference>
<dbReference type="InterPro" id="IPR000792">
    <property type="entry name" value="Tscrpt_reg_LuxR_C"/>
</dbReference>
<feature type="domain" description="HTH luxR-type" evidence="1">
    <location>
        <begin position="118"/>
        <end position="175"/>
    </location>
</feature>
<comment type="caution">
    <text evidence="2">The sequence shown here is derived from an EMBL/GenBank/DDBJ whole genome shotgun (WGS) entry which is preliminary data.</text>
</comment>
<evidence type="ECO:0000313" key="2">
    <source>
        <dbReference type="EMBL" id="GGD85537.1"/>
    </source>
</evidence>
<evidence type="ECO:0000259" key="1">
    <source>
        <dbReference type="SMART" id="SM00421"/>
    </source>
</evidence>
<accession>A0ABQ1RXP1</accession>